<gene>
    <name evidence="1" type="ORF">SPARVUS_LOCUS4769571</name>
</gene>
<protein>
    <submittedName>
        <fullName evidence="1">Uncharacterized protein</fullName>
    </submittedName>
</protein>
<dbReference type="Proteomes" id="UP001162483">
    <property type="component" value="Unassembled WGS sequence"/>
</dbReference>
<organism evidence="1 2">
    <name type="scientific">Staurois parvus</name>
    <dbReference type="NCBI Taxonomy" id="386267"/>
    <lineage>
        <taxon>Eukaryota</taxon>
        <taxon>Metazoa</taxon>
        <taxon>Chordata</taxon>
        <taxon>Craniata</taxon>
        <taxon>Vertebrata</taxon>
        <taxon>Euteleostomi</taxon>
        <taxon>Amphibia</taxon>
        <taxon>Batrachia</taxon>
        <taxon>Anura</taxon>
        <taxon>Neobatrachia</taxon>
        <taxon>Ranoidea</taxon>
        <taxon>Ranidae</taxon>
        <taxon>Staurois</taxon>
    </lineage>
</organism>
<sequence length="103" mass="12101">PQCLLDYPCPFGTYYLHGLPHHAPVILLVLTEPRTLHSLYLISHRPCIHYIRPPTVHRTWKCNYFSKYKMLNTFSDQQLEQSCDFYQCPALSKACRRSFLSAL</sequence>
<comment type="caution">
    <text evidence="1">The sequence shown here is derived from an EMBL/GenBank/DDBJ whole genome shotgun (WGS) entry which is preliminary data.</text>
</comment>
<keyword evidence="2" id="KW-1185">Reference proteome</keyword>
<feature type="non-terminal residue" evidence="1">
    <location>
        <position position="1"/>
    </location>
</feature>
<feature type="non-terminal residue" evidence="1">
    <location>
        <position position="103"/>
    </location>
</feature>
<proteinExistence type="predicted"/>
<dbReference type="EMBL" id="CATNWA010009281">
    <property type="protein sequence ID" value="CAI9557757.1"/>
    <property type="molecule type" value="Genomic_DNA"/>
</dbReference>
<reference evidence="1" key="1">
    <citation type="submission" date="2023-05" db="EMBL/GenBank/DDBJ databases">
        <authorList>
            <person name="Stuckert A."/>
        </authorList>
    </citation>
    <scope>NUCLEOTIDE SEQUENCE</scope>
</reference>
<evidence type="ECO:0000313" key="1">
    <source>
        <dbReference type="EMBL" id="CAI9557757.1"/>
    </source>
</evidence>
<name>A0ABN9CCE9_9NEOB</name>
<accession>A0ABN9CCE9</accession>
<evidence type="ECO:0000313" key="2">
    <source>
        <dbReference type="Proteomes" id="UP001162483"/>
    </source>
</evidence>